<gene>
    <name evidence="12" type="ORF">CcaverHIS019_0201260</name>
</gene>
<evidence type="ECO:0000256" key="2">
    <source>
        <dbReference type="ARBA" id="ARBA00006048"/>
    </source>
</evidence>
<dbReference type="SUPFAM" id="SSF48350">
    <property type="entry name" value="GTPase activation domain, GAP"/>
    <property type="match status" value="1"/>
</dbReference>
<proteinExistence type="inferred from homology"/>
<feature type="region of interest" description="Disordered" evidence="9">
    <location>
        <begin position="337"/>
        <end position="384"/>
    </location>
</feature>
<dbReference type="Gene3D" id="3.40.630.30">
    <property type="match status" value="1"/>
</dbReference>
<dbReference type="GO" id="GO:0007165">
    <property type="term" value="P:signal transduction"/>
    <property type="evidence" value="ECO:0007669"/>
    <property type="project" value="InterPro"/>
</dbReference>
<protein>
    <recommendedName>
        <fullName evidence="3">glucosamine-phosphate N-acetyltransferase</fullName>
        <ecNumber evidence="3">2.3.1.4</ecNumber>
    </recommendedName>
    <alternativeName>
        <fullName evidence="6">Phosphoglucosamine acetylase</fullName>
    </alternativeName>
    <alternativeName>
        <fullName evidence="7">Phosphoglucosamine transacetylase</fullName>
    </alternativeName>
</protein>
<evidence type="ECO:0000256" key="1">
    <source>
        <dbReference type="ARBA" id="ARBA00004832"/>
    </source>
</evidence>
<dbReference type="KEGG" id="ccac:CcaHIS019_0201260"/>
<feature type="region of interest" description="Disordered" evidence="9">
    <location>
        <begin position="756"/>
        <end position="822"/>
    </location>
</feature>
<evidence type="ECO:0000256" key="5">
    <source>
        <dbReference type="ARBA" id="ARBA00023315"/>
    </source>
</evidence>
<evidence type="ECO:0000256" key="7">
    <source>
        <dbReference type="ARBA" id="ARBA00030832"/>
    </source>
</evidence>
<keyword evidence="4" id="KW-0808">Transferase</keyword>
<feature type="region of interest" description="Disordered" evidence="9">
    <location>
        <begin position="1017"/>
        <end position="1054"/>
    </location>
</feature>
<feature type="region of interest" description="Disordered" evidence="9">
    <location>
        <begin position="1"/>
        <end position="23"/>
    </location>
</feature>
<sequence length="1149" mass="126274">MAYSQLEPGVQPTQALPRKGEDQDQHILREFKRKLTEDEGYISYFTERLKIEKDYIQALSKLHAKSKGADILQDDAPHPRARVTSTARRAWFDVRDYTTREIETREAFYNALQNDVLAPLVAVRHTQTRVQSRICEDLKAATGSYEEYAYVKVPKMQRAYRSKTQAVEDHRKQQQAIEMQAKLLAEQVPKEPPESKPHPYSSHGHSPSTSSINNATGSWGSGLSDAESGTPPGNAPNAQSPQSPQHAQTLYTQSYPQPPYPQQQTAASAQSDVRPFERETRSLGHGLSNSISGRARSGSGSYAATRQAVDAKSKEVFSDIAAHSKKGFAAIMQRLGGEREGEGPPSIVAPDSTLGGASASVRRGSVRHNNGAVKGAKTKRDAEEADKAYRHGVFHVETLRLRREKLQQSAITSLSQFNVELNAALFVALRAYAQIARGAAMTLAQSTDVVSQSVRQVDPTRDKALFHSRLPVVSRYPQIMYENFYVGTCRSLIFGFRLTDYDFARGEMGGHGRPPLIVEKCIAWIDALGNDAEGIYRMSGRQQTVRRLIHNIELNEDTFNFTSDDDVYSVAVVLKAYLRDLPDPLFPLPHAERVKWTESREEHYKNHFSTLRGRLRRLPTIHQTTFQAVIEHLNRISKNAAENKMNATNLAVVFNSVLFGQEQMSNDADALKMHLQKDTVLEEIITYPEFLFPPEGNYGGEPQSPSKASSRMSSQTRLDLYPSPTGGNSMSALSGSPAVHTPPLHVYTTQHPIAAQHARAGSDDPGVAPRPVQTPISFQPPSHNSTGQHISAQSSLQPPLPPGAQTPHIPPHPDSSGFGSQLASLDMDSMDMEHALNGQIGLTPDDGLDLLFNPDKIPMSLRDSLPNDIHVRPLASDDFLRAHFALLGNLSPSPALAPSVYAALFRALKSCHDTYYIVVFVDRATDQVVASGTVVKERKFIRGGSVSAHIEDIVVGQSGQGRGLGMKLVVGLRNLATELGCYKTILDCQECKVPFYEKCGFTLRGRQMAYYVPTAEAPPRRESLAKPGLASQSSTPVRFPPQPEEKEDDEDGGDEDIVSIAETYMTDNTGTDETFTNVSYRFPTHSTRNAGRGVASTDPETSSPSVGGPGDEPVLDLDTPTGSVRSWNSAHSSGARPCPVLGMERDTYF</sequence>
<dbReference type="PANTHER" id="PTHR13355">
    <property type="entry name" value="GLUCOSAMINE 6-PHOSPHATE N-ACETYLTRANSFERASE"/>
    <property type="match status" value="1"/>
</dbReference>
<dbReference type="Pfam" id="PF00620">
    <property type="entry name" value="RhoGAP"/>
    <property type="match status" value="1"/>
</dbReference>
<comment type="catalytic activity">
    <reaction evidence="8">
        <text>D-glucosamine 6-phosphate + acetyl-CoA = N-acetyl-D-glucosamine 6-phosphate + CoA + H(+)</text>
        <dbReference type="Rhea" id="RHEA:10292"/>
        <dbReference type="ChEBI" id="CHEBI:15378"/>
        <dbReference type="ChEBI" id="CHEBI:57287"/>
        <dbReference type="ChEBI" id="CHEBI:57288"/>
        <dbReference type="ChEBI" id="CHEBI:57513"/>
        <dbReference type="ChEBI" id="CHEBI:58725"/>
        <dbReference type="EC" id="2.3.1.4"/>
    </reaction>
</comment>
<feature type="domain" description="N-acetyltransferase" evidence="11">
    <location>
        <begin position="869"/>
        <end position="1022"/>
    </location>
</feature>
<dbReference type="Proteomes" id="UP001233271">
    <property type="component" value="Chromosome 2"/>
</dbReference>
<evidence type="ECO:0000259" key="11">
    <source>
        <dbReference type="PROSITE" id="PS51186"/>
    </source>
</evidence>
<dbReference type="PROSITE" id="PS51186">
    <property type="entry name" value="GNAT"/>
    <property type="match status" value="1"/>
</dbReference>
<feature type="region of interest" description="Disordered" evidence="9">
    <location>
        <begin position="187"/>
        <end position="302"/>
    </location>
</feature>
<dbReference type="Pfam" id="PF00583">
    <property type="entry name" value="Acetyltransf_1"/>
    <property type="match status" value="1"/>
</dbReference>
<dbReference type="InterPro" id="IPR016181">
    <property type="entry name" value="Acyl_CoA_acyltransferase"/>
</dbReference>
<dbReference type="InterPro" id="IPR008936">
    <property type="entry name" value="Rho_GTPase_activation_prot"/>
</dbReference>
<dbReference type="Gene3D" id="1.10.555.10">
    <property type="entry name" value="Rho GTPase activation protein"/>
    <property type="match status" value="1"/>
</dbReference>
<organism evidence="12 13">
    <name type="scientific">Cutaneotrichosporon cavernicola</name>
    <dbReference type="NCBI Taxonomy" id="279322"/>
    <lineage>
        <taxon>Eukaryota</taxon>
        <taxon>Fungi</taxon>
        <taxon>Dikarya</taxon>
        <taxon>Basidiomycota</taxon>
        <taxon>Agaricomycotina</taxon>
        <taxon>Tremellomycetes</taxon>
        <taxon>Trichosporonales</taxon>
        <taxon>Trichosporonaceae</taxon>
        <taxon>Cutaneotrichosporon</taxon>
    </lineage>
</organism>
<feature type="compositionally biased region" description="Low complexity" evidence="9">
    <location>
        <begin position="262"/>
        <end position="271"/>
    </location>
</feature>
<dbReference type="InterPro" id="IPR027267">
    <property type="entry name" value="AH/BAR_dom_sf"/>
</dbReference>
<dbReference type="InterPro" id="IPR000182">
    <property type="entry name" value="GNAT_dom"/>
</dbReference>
<dbReference type="SMART" id="SM00324">
    <property type="entry name" value="RhoGAP"/>
    <property type="match status" value="1"/>
</dbReference>
<evidence type="ECO:0000313" key="13">
    <source>
        <dbReference type="Proteomes" id="UP001233271"/>
    </source>
</evidence>
<feature type="compositionally biased region" description="Low complexity" evidence="9">
    <location>
        <begin position="198"/>
        <end position="211"/>
    </location>
</feature>
<evidence type="ECO:0000256" key="9">
    <source>
        <dbReference type="SAM" id="MobiDB-lite"/>
    </source>
</evidence>
<feature type="compositionally biased region" description="Polar residues" evidence="9">
    <location>
        <begin position="774"/>
        <end position="792"/>
    </location>
</feature>
<feature type="domain" description="Rho-GAP" evidence="10">
    <location>
        <begin position="496"/>
        <end position="692"/>
    </location>
</feature>
<feature type="compositionally biased region" description="Polar residues" evidence="9">
    <location>
        <begin position="725"/>
        <end position="734"/>
    </location>
</feature>
<keyword evidence="13" id="KW-1185">Reference proteome</keyword>
<feature type="compositionally biased region" description="Low complexity" evidence="9">
    <location>
        <begin position="288"/>
        <end position="302"/>
    </location>
</feature>
<dbReference type="InterPro" id="IPR039143">
    <property type="entry name" value="GNPNAT1-like"/>
</dbReference>
<feature type="region of interest" description="Disordered" evidence="9">
    <location>
        <begin position="1083"/>
        <end position="1138"/>
    </location>
</feature>
<reference evidence="12" key="1">
    <citation type="journal article" date="2023" name="BMC Genomics">
        <title>Chromosome-level genome assemblies of Cutaneotrichosporon spp. (Trichosporonales, Basidiomycota) reveal imbalanced evolution between nucleotide sequences and chromosome synteny.</title>
        <authorList>
            <person name="Kobayashi Y."/>
            <person name="Kayamori A."/>
            <person name="Aoki K."/>
            <person name="Shiwa Y."/>
            <person name="Matsutani M."/>
            <person name="Fujita N."/>
            <person name="Sugita T."/>
            <person name="Iwasaki W."/>
            <person name="Tanaka N."/>
            <person name="Takashima M."/>
        </authorList>
    </citation>
    <scope>NUCLEOTIDE SEQUENCE</scope>
    <source>
        <strain evidence="12">HIS019</strain>
    </source>
</reference>
<dbReference type="GeneID" id="85492635"/>
<evidence type="ECO:0000259" key="10">
    <source>
        <dbReference type="PROSITE" id="PS50238"/>
    </source>
</evidence>
<dbReference type="FunFam" id="3.40.630.30:FF:000105">
    <property type="entry name" value="Glucosamine 6-phosphate N-acetyltransferase"/>
    <property type="match status" value="1"/>
</dbReference>
<feature type="compositionally biased region" description="Polar residues" evidence="9">
    <location>
        <begin position="236"/>
        <end position="247"/>
    </location>
</feature>
<feature type="compositionally biased region" description="Basic and acidic residues" evidence="9">
    <location>
        <begin position="188"/>
        <end position="197"/>
    </location>
</feature>
<dbReference type="Gene3D" id="1.20.1270.60">
    <property type="entry name" value="Arfaptin homology (AH) domain/BAR domain"/>
    <property type="match status" value="2"/>
</dbReference>
<dbReference type="PROSITE" id="PS50238">
    <property type="entry name" value="RHOGAP"/>
    <property type="match status" value="1"/>
</dbReference>
<feature type="region of interest" description="Disordered" evidence="9">
    <location>
        <begin position="695"/>
        <end position="737"/>
    </location>
</feature>
<evidence type="ECO:0000256" key="4">
    <source>
        <dbReference type="ARBA" id="ARBA00022679"/>
    </source>
</evidence>
<keyword evidence="5" id="KW-0012">Acyltransferase</keyword>
<name>A0AA48I050_9TREE</name>
<accession>A0AA48I050</accession>
<dbReference type="EC" id="2.3.1.4" evidence="3"/>
<dbReference type="InterPro" id="IPR000198">
    <property type="entry name" value="RhoGAP_dom"/>
</dbReference>
<dbReference type="RefSeq" id="XP_060454030.1">
    <property type="nucleotide sequence ID" value="XM_060597103.1"/>
</dbReference>
<dbReference type="SUPFAM" id="SSF55729">
    <property type="entry name" value="Acyl-CoA N-acyltransferases (Nat)"/>
    <property type="match status" value="1"/>
</dbReference>
<evidence type="ECO:0000313" key="12">
    <source>
        <dbReference type="EMBL" id="BEI88764.1"/>
    </source>
</evidence>
<comment type="pathway">
    <text evidence="1">Nucleotide-sugar biosynthesis; UDP-N-acetyl-alpha-D-glucosamine biosynthesis; N-acetyl-alpha-D-glucosamine 1-phosphate from alpha-D-glucosamine 6-phosphate (route I): step 1/2.</text>
</comment>
<evidence type="ECO:0000256" key="3">
    <source>
        <dbReference type="ARBA" id="ARBA00012703"/>
    </source>
</evidence>
<dbReference type="SUPFAM" id="SSF103657">
    <property type="entry name" value="BAR/IMD domain-like"/>
    <property type="match status" value="1"/>
</dbReference>
<comment type="similarity">
    <text evidence="2">Belongs to the acetyltransferase family. GNA1 subfamily.</text>
</comment>
<dbReference type="AlphaFoldDB" id="A0AA48I050"/>
<dbReference type="GO" id="GO:0004343">
    <property type="term" value="F:glucosamine 6-phosphate N-acetyltransferase activity"/>
    <property type="evidence" value="ECO:0007669"/>
    <property type="project" value="UniProtKB-EC"/>
</dbReference>
<dbReference type="EMBL" id="AP028213">
    <property type="protein sequence ID" value="BEI88764.1"/>
    <property type="molecule type" value="Genomic_DNA"/>
</dbReference>
<feature type="compositionally biased region" description="Pro residues" evidence="9">
    <location>
        <begin position="798"/>
        <end position="813"/>
    </location>
</feature>
<feature type="compositionally biased region" description="Polar residues" evidence="9">
    <location>
        <begin position="703"/>
        <end position="717"/>
    </location>
</feature>
<dbReference type="PANTHER" id="PTHR13355:SF11">
    <property type="entry name" value="GLUCOSAMINE 6-PHOSPHATE N-ACETYLTRANSFERASE"/>
    <property type="match status" value="1"/>
</dbReference>
<evidence type="ECO:0000256" key="6">
    <source>
        <dbReference type="ARBA" id="ARBA00030011"/>
    </source>
</evidence>
<feature type="compositionally biased region" description="Polar residues" evidence="9">
    <location>
        <begin position="1120"/>
        <end position="1132"/>
    </location>
</feature>
<feature type="compositionally biased region" description="Acidic residues" evidence="9">
    <location>
        <begin position="1045"/>
        <end position="1054"/>
    </location>
</feature>
<evidence type="ECO:0000256" key="8">
    <source>
        <dbReference type="ARBA" id="ARBA00048964"/>
    </source>
</evidence>